<keyword evidence="4" id="KW-0238">DNA-binding</keyword>
<proteinExistence type="inferred from homology"/>
<dbReference type="SUPFAM" id="SSF88659">
    <property type="entry name" value="Sigma3 and sigma4 domains of RNA polymerase sigma factors"/>
    <property type="match status" value="1"/>
</dbReference>
<dbReference type="Gene3D" id="1.10.10.10">
    <property type="entry name" value="Winged helix-like DNA-binding domain superfamily/Winged helix DNA-binding domain"/>
    <property type="match status" value="1"/>
</dbReference>
<dbReference type="InterPro" id="IPR007630">
    <property type="entry name" value="RNA_pol_sigma70_r4"/>
</dbReference>
<dbReference type="GO" id="GO:0016987">
    <property type="term" value="F:sigma factor activity"/>
    <property type="evidence" value="ECO:0007669"/>
    <property type="project" value="UniProtKB-KW"/>
</dbReference>
<comment type="similarity">
    <text evidence="1">Belongs to the sigma-70 factor family. ECF subfamily.</text>
</comment>
<dbReference type="GO" id="GO:0003677">
    <property type="term" value="F:DNA binding"/>
    <property type="evidence" value="ECO:0007669"/>
    <property type="project" value="UniProtKB-KW"/>
</dbReference>
<dbReference type="NCBIfam" id="TIGR02937">
    <property type="entry name" value="sigma70-ECF"/>
    <property type="match status" value="1"/>
</dbReference>
<evidence type="ECO:0000259" key="7">
    <source>
        <dbReference type="Pfam" id="PF04545"/>
    </source>
</evidence>
<accession>A0A1I4XGS6</accession>
<keyword evidence="9" id="KW-1185">Reference proteome</keyword>
<gene>
    <name evidence="8" type="ORF">SAMN05421594_1796</name>
</gene>
<evidence type="ECO:0000313" key="9">
    <source>
        <dbReference type="Proteomes" id="UP000198769"/>
    </source>
</evidence>
<feature type="domain" description="RNA polymerase sigma-70 region 2" evidence="6">
    <location>
        <begin position="49"/>
        <end position="116"/>
    </location>
</feature>
<dbReference type="InterPro" id="IPR036388">
    <property type="entry name" value="WH-like_DNA-bd_sf"/>
</dbReference>
<keyword evidence="2" id="KW-0805">Transcription regulation</keyword>
<dbReference type="RefSeq" id="WP_228384085.1">
    <property type="nucleotide sequence ID" value="NZ_FOVD01000002.1"/>
</dbReference>
<dbReference type="Pfam" id="PF04545">
    <property type="entry name" value="Sigma70_r4"/>
    <property type="match status" value="1"/>
</dbReference>
<evidence type="ECO:0000256" key="5">
    <source>
        <dbReference type="ARBA" id="ARBA00023163"/>
    </source>
</evidence>
<name>A0A1I4XGS6_CHROL</name>
<evidence type="ECO:0000259" key="6">
    <source>
        <dbReference type="Pfam" id="PF04542"/>
    </source>
</evidence>
<organism evidence="8 9">
    <name type="scientific">Chryseobacterium oleae</name>
    <dbReference type="NCBI Taxonomy" id="491207"/>
    <lineage>
        <taxon>Bacteria</taxon>
        <taxon>Pseudomonadati</taxon>
        <taxon>Bacteroidota</taxon>
        <taxon>Flavobacteriia</taxon>
        <taxon>Flavobacteriales</taxon>
        <taxon>Weeksellaceae</taxon>
        <taxon>Chryseobacterium group</taxon>
        <taxon>Chryseobacterium</taxon>
    </lineage>
</organism>
<dbReference type="SUPFAM" id="SSF88946">
    <property type="entry name" value="Sigma2 domain of RNA polymerase sigma factors"/>
    <property type="match status" value="1"/>
</dbReference>
<dbReference type="Proteomes" id="UP000198769">
    <property type="component" value="Unassembled WGS sequence"/>
</dbReference>
<dbReference type="Pfam" id="PF04542">
    <property type="entry name" value="Sigma70_r2"/>
    <property type="match status" value="1"/>
</dbReference>
<dbReference type="InterPro" id="IPR013324">
    <property type="entry name" value="RNA_pol_sigma_r3/r4-like"/>
</dbReference>
<evidence type="ECO:0000256" key="2">
    <source>
        <dbReference type="ARBA" id="ARBA00023015"/>
    </source>
</evidence>
<feature type="domain" description="RNA polymerase sigma-70 region 4" evidence="7">
    <location>
        <begin position="152"/>
        <end position="199"/>
    </location>
</feature>
<keyword evidence="5" id="KW-0804">Transcription</keyword>
<evidence type="ECO:0000313" key="8">
    <source>
        <dbReference type="EMBL" id="SFN24510.1"/>
    </source>
</evidence>
<keyword evidence="3" id="KW-0731">Sigma factor</keyword>
<evidence type="ECO:0000256" key="3">
    <source>
        <dbReference type="ARBA" id="ARBA00023082"/>
    </source>
</evidence>
<evidence type="ECO:0000256" key="1">
    <source>
        <dbReference type="ARBA" id="ARBA00010641"/>
    </source>
</evidence>
<dbReference type="EMBL" id="FOVD01000002">
    <property type="protein sequence ID" value="SFN24510.1"/>
    <property type="molecule type" value="Genomic_DNA"/>
</dbReference>
<dbReference type="CDD" id="cd06171">
    <property type="entry name" value="Sigma70_r4"/>
    <property type="match status" value="1"/>
</dbReference>
<protein>
    <submittedName>
        <fullName evidence="8">RNA polymerase sigma-70 factor, ECF subfamily</fullName>
    </submittedName>
</protein>
<dbReference type="InterPro" id="IPR039425">
    <property type="entry name" value="RNA_pol_sigma-70-like"/>
</dbReference>
<dbReference type="InterPro" id="IPR013325">
    <property type="entry name" value="RNA_pol_sigma_r2"/>
</dbReference>
<dbReference type="InterPro" id="IPR014284">
    <property type="entry name" value="RNA_pol_sigma-70_dom"/>
</dbReference>
<dbReference type="AlphaFoldDB" id="A0A1I4XGS6"/>
<sequence>MQKFFRMLFIISFILLHLEGKSYAIKTTYSEEELIVLLKEKNESGFHYLYDHYAGALYGVVLRIVQSKEYTEEIIQDVFVKIWNAIHQYDSSKGKFYTWMINIARNTAIDYLKSKGFQNELKNQPLPDFVYNSAELSTSNNSSDFIGFNNVLKGLEVDKQELIDLAYYQGYTQNEISEKLKIPLGTVKTKMRNALMKLKDLLKDYQ</sequence>
<dbReference type="InterPro" id="IPR007627">
    <property type="entry name" value="RNA_pol_sigma70_r2"/>
</dbReference>
<reference evidence="9" key="1">
    <citation type="submission" date="2016-10" db="EMBL/GenBank/DDBJ databases">
        <authorList>
            <person name="Varghese N."/>
            <person name="Submissions S."/>
        </authorList>
    </citation>
    <scope>NUCLEOTIDE SEQUENCE [LARGE SCALE GENOMIC DNA]</scope>
    <source>
        <strain evidence="9">DSM 25575</strain>
    </source>
</reference>
<evidence type="ECO:0000256" key="4">
    <source>
        <dbReference type="ARBA" id="ARBA00023125"/>
    </source>
</evidence>
<dbReference type="PANTHER" id="PTHR43133:SF62">
    <property type="entry name" value="RNA POLYMERASE SIGMA FACTOR SIGZ"/>
    <property type="match status" value="1"/>
</dbReference>
<dbReference type="Gene3D" id="1.10.1740.10">
    <property type="match status" value="1"/>
</dbReference>
<dbReference type="PANTHER" id="PTHR43133">
    <property type="entry name" value="RNA POLYMERASE ECF-TYPE SIGMA FACTO"/>
    <property type="match status" value="1"/>
</dbReference>
<dbReference type="GO" id="GO:0006352">
    <property type="term" value="P:DNA-templated transcription initiation"/>
    <property type="evidence" value="ECO:0007669"/>
    <property type="project" value="InterPro"/>
</dbReference>